<comment type="caution">
    <text evidence="2">The sequence shown here is derived from an EMBL/GenBank/DDBJ whole genome shotgun (WGS) entry which is preliminary data.</text>
</comment>
<feature type="region of interest" description="Disordered" evidence="1">
    <location>
        <begin position="1"/>
        <end position="57"/>
    </location>
</feature>
<evidence type="ECO:0000313" key="2">
    <source>
        <dbReference type="EMBL" id="GAA1624667.1"/>
    </source>
</evidence>
<evidence type="ECO:0000256" key="1">
    <source>
        <dbReference type="SAM" id="MobiDB-lite"/>
    </source>
</evidence>
<reference evidence="3" key="1">
    <citation type="journal article" date="2019" name="Int. J. Syst. Evol. Microbiol.">
        <title>The Global Catalogue of Microorganisms (GCM) 10K type strain sequencing project: providing services to taxonomists for standard genome sequencing and annotation.</title>
        <authorList>
            <consortium name="The Broad Institute Genomics Platform"/>
            <consortium name="The Broad Institute Genome Sequencing Center for Infectious Disease"/>
            <person name="Wu L."/>
            <person name="Ma J."/>
        </authorList>
    </citation>
    <scope>NUCLEOTIDE SEQUENCE [LARGE SCALE GENOMIC DNA]</scope>
    <source>
        <strain evidence="3">JCM 13929</strain>
    </source>
</reference>
<feature type="region of interest" description="Disordered" evidence="1">
    <location>
        <begin position="72"/>
        <end position="94"/>
    </location>
</feature>
<accession>A0ABP4R0G9</accession>
<name>A0ABP4R0G9_9ACTN</name>
<proteinExistence type="predicted"/>
<organism evidence="2 3">
    <name type="scientific">Nonomuraea maheshkhaliensis</name>
    <dbReference type="NCBI Taxonomy" id="419590"/>
    <lineage>
        <taxon>Bacteria</taxon>
        <taxon>Bacillati</taxon>
        <taxon>Actinomycetota</taxon>
        <taxon>Actinomycetes</taxon>
        <taxon>Streptosporangiales</taxon>
        <taxon>Streptosporangiaceae</taxon>
        <taxon>Nonomuraea</taxon>
    </lineage>
</organism>
<feature type="compositionally biased region" description="Polar residues" evidence="1">
    <location>
        <begin position="29"/>
        <end position="38"/>
    </location>
</feature>
<dbReference type="EMBL" id="BAAAMU010000011">
    <property type="protein sequence ID" value="GAA1624667.1"/>
    <property type="molecule type" value="Genomic_DNA"/>
</dbReference>
<sequence length="94" mass="9776">MAGPIPLAAPVMSTTRPAISSDRARSRQAVWSGSTSDSSDVEAGGAAGSIADGVAGRGCGNVRRHMLFERSRDCRAARQAPSSAGYERGRPQRC</sequence>
<keyword evidence="3" id="KW-1185">Reference proteome</keyword>
<evidence type="ECO:0000313" key="3">
    <source>
        <dbReference type="Proteomes" id="UP001500064"/>
    </source>
</evidence>
<dbReference type="Proteomes" id="UP001500064">
    <property type="component" value="Unassembled WGS sequence"/>
</dbReference>
<protein>
    <submittedName>
        <fullName evidence="2">Uncharacterized protein</fullName>
    </submittedName>
</protein>
<gene>
    <name evidence="2" type="ORF">GCM10009733_021720</name>
</gene>